<dbReference type="PROSITE" id="PS51819">
    <property type="entry name" value="VOC"/>
    <property type="match status" value="1"/>
</dbReference>
<organism evidence="3 4">
    <name type="scientific">Agaribacillus aureus</name>
    <dbReference type="NCBI Taxonomy" id="3051825"/>
    <lineage>
        <taxon>Bacteria</taxon>
        <taxon>Pseudomonadati</taxon>
        <taxon>Bacteroidota</taxon>
        <taxon>Cytophagia</taxon>
        <taxon>Cytophagales</taxon>
        <taxon>Splendidivirgaceae</taxon>
        <taxon>Agaribacillus</taxon>
    </lineage>
</organism>
<dbReference type="SUPFAM" id="SSF54593">
    <property type="entry name" value="Glyoxalase/Bleomycin resistance protein/Dihydroxybiphenyl dioxygenase"/>
    <property type="match status" value="1"/>
</dbReference>
<dbReference type="Pfam" id="PF00903">
    <property type="entry name" value="Glyoxalase"/>
    <property type="match status" value="1"/>
</dbReference>
<evidence type="ECO:0000313" key="4">
    <source>
        <dbReference type="Proteomes" id="UP001172083"/>
    </source>
</evidence>
<dbReference type="PANTHER" id="PTHR43048">
    <property type="entry name" value="METHYLMALONYL-COA EPIMERASE"/>
    <property type="match status" value="1"/>
</dbReference>
<dbReference type="InterPro" id="IPR029068">
    <property type="entry name" value="Glyas_Bleomycin-R_OHBP_Dase"/>
</dbReference>
<reference evidence="3" key="1">
    <citation type="submission" date="2023-06" db="EMBL/GenBank/DDBJ databases">
        <title>Genomic of Agaribacillus aureum.</title>
        <authorList>
            <person name="Wang G."/>
        </authorList>
    </citation>
    <scope>NUCLEOTIDE SEQUENCE</scope>
    <source>
        <strain evidence="3">BMA12</strain>
    </source>
</reference>
<dbReference type="InterPro" id="IPR037523">
    <property type="entry name" value="VOC_core"/>
</dbReference>
<protein>
    <submittedName>
        <fullName evidence="3">VOC family protein</fullName>
    </submittedName>
</protein>
<dbReference type="RefSeq" id="WP_346756430.1">
    <property type="nucleotide sequence ID" value="NZ_JAUJEB010000001.1"/>
</dbReference>
<dbReference type="Proteomes" id="UP001172083">
    <property type="component" value="Unassembled WGS sequence"/>
</dbReference>
<evidence type="ECO:0000259" key="2">
    <source>
        <dbReference type="PROSITE" id="PS51819"/>
    </source>
</evidence>
<dbReference type="Gene3D" id="3.10.180.10">
    <property type="entry name" value="2,3-Dihydroxybiphenyl 1,2-Dioxygenase, domain 1"/>
    <property type="match status" value="1"/>
</dbReference>
<dbReference type="InterPro" id="IPR004360">
    <property type="entry name" value="Glyas_Fos-R_dOase_dom"/>
</dbReference>
<keyword evidence="4" id="KW-1185">Reference proteome</keyword>
<accession>A0ABT8L083</accession>
<sequence length="177" mass="19650">MKVAEKYLPAGLLLAVLILSAFGLTKYESSEFSSPTIQIGVVVKNLEASVKFYTEVIGMKKTGGFSIDKDFGKRLGLTDTKAVEVSVLQLEDRESATQWKLMSFNQEASHPKQSYIHDDTGVQYITIYVKSLAPVMERLKKHNIKLLGETPLLLPDGKMFVLVQDPDGIFVELIGPK</sequence>
<dbReference type="PANTHER" id="PTHR43048:SF3">
    <property type="entry name" value="METHYLMALONYL-COA EPIMERASE, MITOCHONDRIAL"/>
    <property type="match status" value="1"/>
</dbReference>
<comment type="caution">
    <text evidence="3">The sequence shown here is derived from an EMBL/GenBank/DDBJ whole genome shotgun (WGS) entry which is preliminary data.</text>
</comment>
<keyword evidence="1" id="KW-0479">Metal-binding</keyword>
<feature type="domain" description="VOC" evidence="2">
    <location>
        <begin position="35"/>
        <end position="176"/>
    </location>
</feature>
<name>A0ABT8L083_9BACT</name>
<evidence type="ECO:0000313" key="3">
    <source>
        <dbReference type="EMBL" id="MDN5211094.1"/>
    </source>
</evidence>
<dbReference type="InterPro" id="IPR051785">
    <property type="entry name" value="MMCE/EMCE_epimerase"/>
</dbReference>
<evidence type="ECO:0000256" key="1">
    <source>
        <dbReference type="ARBA" id="ARBA00022723"/>
    </source>
</evidence>
<gene>
    <name evidence="3" type="ORF">QQ020_03505</name>
</gene>
<proteinExistence type="predicted"/>
<dbReference type="EMBL" id="JAUJEB010000001">
    <property type="protein sequence ID" value="MDN5211094.1"/>
    <property type="molecule type" value="Genomic_DNA"/>
</dbReference>